<dbReference type="AlphaFoldDB" id="A0A1M7R8L7"/>
<dbReference type="RefSeq" id="WP_072788851.1">
    <property type="nucleotide sequence ID" value="NZ_FRCX01000014.1"/>
</dbReference>
<keyword evidence="2" id="KW-1185">Reference proteome</keyword>
<proteinExistence type="predicted"/>
<dbReference type="OrthoDB" id="8537668at2"/>
<sequence length="86" mass="9483">MRYPLLLLAMLLTACGTSPRLDRQFGDSLRLMRAQQTINPQAGQDRRPVNGLDAPAAAAAYQNYQQSFINREDQGNGFTIGVGSKR</sequence>
<evidence type="ECO:0008006" key="3">
    <source>
        <dbReference type="Google" id="ProtNLM"/>
    </source>
</evidence>
<dbReference type="PROSITE" id="PS51257">
    <property type="entry name" value="PROKAR_LIPOPROTEIN"/>
    <property type="match status" value="1"/>
</dbReference>
<organism evidence="1 2">
    <name type="scientific">Duganella sacchari</name>
    <dbReference type="NCBI Taxonomy" id="551987"/>
    <lineage>
        <taxon>Bacteria</taxon>
        <taxon>Pseudomonadati</taxon>
        <taxon>Pseudomonadota</taxon>
        <taxon>Betaproteobacteria</taxon>
        <taxon>Burkholderiales</taxon>
        <taxon>Oxalobacteraceae</taxon>
        <taxon>Telluria group</taxon>
        <taxon>Duganella</taxon>
    </lineage>
</organism>
<reference evidence="2" key="1">
    <citation type="submission" date="2016-11" db="EMBL/GenBank/DDBJ databases">
        <authorList>
            <person name="Varghese N."/>
            <person name="Submissions S."/>
        </authorList>
    </citation>
    <scope>NUCLEOTIDE SEQUENCE [LARGE SCALE GENOMIC DNA]</scope>
    <source>
        <strain evidence="2">Sac-22</strain>
    </source>
</reference>
<dbReference type="STRING" id="551987.SAMN05192549_114152"/>
<evidence type="ECO:0000313" key="1">
    <source>
        <dbReference type="EMBL" id="SHN42677.1"/>
    </source>
</evidence>
<dbReference type="Proteomes" id="UP000184339">
    <property type="component" value="Unassembled WGS sequence"/>
</dbReference>
<dbReference type="EMBL" id="FRCX01000014">
    <property type="protein sequence ID" value="SHN42677.1"/>
    <property type="molecule type" value="Genomic_DNA"/>
</dbReference>
<accession>A0A1M7R8L7</accession>
<name>A0A1M7R8L7_9BURK</name>
<gene>
    <name evidence="1" type="ORF">SAMN05192549_114152</name>
</gene>
<protein>
    <recommendedName>
        <fullName evidence="3">Pilus assembly protein</fullName>
    </recommendedName>
</protein>
<evidence type="ECO:0000313" key="2">
    <source>
        <dbReference type="Proteomes" id="UP000184339"/>
    </source>
</evidence>